<evidence type="ECO:0000259" key="3">
    <source>
        <dbReference type="PROSITE" id="PS50106"/>
    </source>
</evidence>
<evidence type="ECO:0000256" key="1">
    <source>
        <dbReference type="ARBA" id="ARBA00022670"/>
    </source>
</evidence>
<dbReference type="Pfam" id="PF13180">
    <property type="entry name" value="PDZ_2"/>
    <property type="match status" value="1"/>
</dbReference>
<dbReference type="GO" id="GO:0006508">
    <property type="term" value="P:proteolysis"/>
    <property type="evidence" value="ECO:0007669"/>
    <property type="project" value="UniProtKB-KW"/>
</dbReference>
<dbReference type="InterPro" id="IPR036034">
    <property type="entry name" value="PDZ_sf"/>
</dbReference>
<dbReference type="InterPro" id="IPR051201">
    <property type="entry name" value="Chloro_Bact_Ser_Proteases"/>
</dbReference>
<protein>
    <submittedName>
        <fullName evidence="4">Serine protease, S1-C subfamily, contains C-terminal PDZ domain</fullName>
    </submittedName>
</protein>
<evidence type="ECO:0000313" key="4">
    <source>
        <dbReference type="EMBL" id="SEL40082.1"/>
    </source>
</evidence>
<dbReference type="SUPFAM" id="SSF50156">
    <property type="entry name" value="PDZ domain-like"/>
    <property type="match status" value="2"/>
</dbReference>
<dbReference type="PANTHER" id="PTHR43343">
    <property type="entry name" value="PEPTIDASE S12"/>
    <property type="match status" value="1"/>
</dbReference>
<keyword evidence="1 4" id="KW-0645">Protease</keyword>
<dbReference type="OrthoDB" id="9758917at2"/>
<dbReference type="SUPFAM" id="SSF50494">
    <property type="entry name" value="Trypsin-like serine proteases"/>
    <property type="match status" value="1"/>
</dbReference>
<keyword evidence="2" id="KW-0378">Hydrolase</keyword>
<dbReference type="AlphaFoldDB" id="A0A1H7PWH1"/>
<dbReference type="PANTHER" id="PTHR43343:SF3">
    <property type="entry name" value="PROTEASE DO-LIKE 8, CHLOROPLASTIC"/>
    <property type="match status" value="1"/>
</dbReference>
<keyword evidence="5" id="KW-1185">Reference proteome</keyword>
<dbReference type="InterPro" id="IPR001478">
    <property type="entry name" value="PDZ"/>
</dbReference>
<dbReference type="PRINTS" id="PR00834">
    <property type="entry name" value="PROTEASES2C"/>
</dbReference>
<dbReference type="RefSeq" id="WP_089909001.1">
    <property type="nucleotide sequence ID" value="NZ_FOBB01000002.1"/>
</dbReference>
<dbReference type="Gene3D" id="2.40.10.120">
    <property type="match status" value="1"/>
</dbReference>
<reference evidence="4 5" key="1">
    <citation type="submission" date="2016-10" db="EMBL/GenBank/DDBJ databases">
        <authorList>
            <person name="de Groot N.N."/>
        </authorList>
    </citation>
    <scope>NUCLEOTIDE SEQUENCE [LARGE SCALE GENOMIC DNA]</scope>
    <source>
        <strain evidence="4 5">DSM 21039</strain>
    </source>
</reference>
<dbReference type="SMART" id="SM00228">
    <property type="entry name" value="PDZ"/>
    <property type="match status" value="2"/>
</dbReference>
<dbReference type="Gene3D" id="2.30.42.10">
    <property type="match status" value="1"/>
</dbReference>
<dbReference type="EMBL" id="FOBB01000002">
    <property type="protein sequence ID" value="SEL40082.1"/>
    <property type="molecule type" value="Genomic_DNA"/>
</dbReference>
<accession>A0A1H7PWH1</accession>
<dbReference type="InterPro" id="IPR009003">
    <property type="entry name" value="Peptidase_S1_PA"/>
</dbReference>
<dbReference type="GO" id="GO:0004252">
    <property type="term" value="F:serine-type endopeptidase activity"/>
    <property type="evidence" value="ECO:0007669"/>
    <property type="project" value="InterPro"/>
</dbReference>
<name>A0A1H7PWH1_9BACT</name>
<dbReference type="Pfam" id="PF13365">
    <property type="entry name" value="Trypsin_2"/>
    <property type="match status" value="1"/>
</dbReference>
<evidence type="ECO:0000313" key="5">
    <source>
        <dbReference type="Proteomes" id="UP000198984"/>
    </source>
</evidence>
<proteinExistence type="predicted"/>
<dbReference type="Proteomes" id="UP000198984">
    <property type="component" value="Unassembled WGS sequence"/>
</dbReference>
<evidence type="ECO:0000256" key="2">
    <source>
        <dbReference type="ARBA" id="ARBA00022801"/>
    </source>
</evidence>
<dbReference type="InterPro" id="IPR001940">
    <property type="entry name" value="Peptidase_S1C"/>
</dbReference>
<feature type="domain" description="PDZ" evidence="3">
    <location>
        <begin position="302"/>
        <end position="383"/>
    </location>
</feature>
<organism evidence="4 5">
    <name type="scientific">Chitinophaga rupis</name>
    <dbReference type="NCBI Taxonomy" id="573321"/>
    <lineage>
        <taxon>Bacteria</taxon>
        <taxon>Pseudomonadati</taxon>
        <taxon>Bacteroidota</taxon>
        <taxon>Chitinophagia</taxon>
        <taxon>Chitinophagales</taxon>
        <taxon>Chitinophagaceae</taxon>
        <taxon>Chitinophaga</taxon>
    </lineage>
</organism>
<dbReference type="PROSITE" id="PS50106">
    <property type="entry name" value="PDZ"/>
    <property type="match status" value="1"/>
</dbReference>
<gene>
    <name evidence="4" type="ORF">SAMN04488505_102189</name>
</gene>
<dbReference type="STRING" id="573321.SAMN04488505_102189"/>
<sequence>MKTGKSNNTSQHATTTGAATILRLITWSLACLPVMAGFAQEKKVVIKADPAPVISLQETQRQPAVNPVPGGELAGNAGFSFRHAAHTALPGVVHILCTYQPNIKKPVKPDSKLRSEDIWNNSYQPPEGELVGSASGVLLSDDGYIVTNYHVVKGTRSLDAILYDHSIYRAEVVGTDSMTDLAVLKIESERLLPFVKAGRTDSLEEGDWVLAIGNPLNLPSTVTAGIISARSRFVRTQDGKPGKYAFIQTDAVTNDGSSGGALVNMQGELIGLSAGNFTRDGNYSGYSFSIPAEIVVKVSNDLIRYGRNRRSYLAAHLLEMPQVRGAYIGALAKNGAAEKAGMQKGDIITAFGGRPVTTVETLNHELMLHHPGDQVTLTLERNGIARSQAVVLDAQDYTASGAALGMDLLFRQLGIEVAEVFEKEKTQLHLNGGLRVVSLNNGTIDQCTSIEPGFIITEVNNLPVTSQEDLFNILKNFKGRVLIAGMYPDYPRTLIYAAFNL</sequence>